<dbReference type="InterPro" id="IPR013083">
    <property type="entry name" value="Znf_RING/FYVE/PHD"/>
</dbReference>
<feature type="chain" id="PRO_5002934395" description="RING-type domain-containing protein" evidence="7">
    <location>
        <begin position="19"/>
        <end position="960"/>
    </location>
</feature>
<dbReference type="InterPro" id="IPR001841">
    <property type="entry name" value="Znf_RING"/>
</dbReference>
<evidence type="ECO:0000256" key="2">
    <source>
        <dbReference type="ARBA" id="ARBA00022771"/>
    </source>
</evidence>
<keyword evidence="6" id="KW-1133">Transmembrane helix</keyword>
<dbReference type="AlphaFoldDB" id="C3Z9Q7"/>
<dbReference type="PROSITE" id="PS50089">
    <property type="entry name" value="ZF_RING_2"/>
    <property type="match status" value="1"/>
</dbReference>
<feature type="transmembrane region" description="Helical" evidence="6">
    <location>
        <begin position="196"/>
        <end position="215"/>
    </location>
</feature>
<feature type="transmembrane region" description="Helical" evidence="6">
    <location>
        <begin position="745"/>
        <end position="768"/>
    </location>
</feature>
<evidence type="ECO:0000259" key="8">
    <source>
        <dbReference type="PROSITE" id="PS50089"/>
    </source>
</evidence>
<keyword evidence="6" id="KW-0812">Transmembrane</keyword>
<evidence type="ECO:0000256" key="5">
    <source>
        <dbReference type="SAM" id="MobiDB-lite"/>
    </source>
</evidence>
<reference evidence="9" key="1">
    <citation type="journal article" date="2008" name="Nature">
        <title>The amphioxus genome and the evolution of the chordate karyotype.</title>
        <authorList>
            <consortium name="US DOE Joint Genome Institute (JGI-PGF)"/>
            <person name="Putnam N.H."/>
            <person name="Butts T."/>
            <person name="Ferrier D.E.K."/>
            <person name="Furlong R.F."/>
            <person name="Hellsten U."/>
            <person name="Kawashima T."/>
            <person name="Robinson-Rechavi M."/>
            <person name="Shoguchi E."/>
            <person name="Terry A."/>
            <person name="Yu J.-K."/>
            <person name="Benito-Gutierrez E.L."/>
            <person name="Dubchak I."/>
            <person name="Garcia-Fernandez J."/>
            <person name="Gibson-Brown J.J."/>
            <person name="Grigoriev I.V."/>
            <person name="Horton A.C."/>
            <person name="de Jong P.J."/>
            <person name="Jurka J."/>
            <person name="Kapitonov V.V."/>
            <person name="Kohara Y."/>
            <person name="Kuroki Y."/>
            <person name="Lindquist E."/>
            <person name="Lucas S."/>
            <person name="Osoegawa K."/>
            <person name="Pennacchio L.A."/>
            <person name="Salamov A.A."/>
            <person name="Satou Y."/>
            <person name="Sauka-Spengler T."/>
            <person name="Schmutz J."/>
            <person name="Shin-I T."/>
            <person name="Toyoda A."/>
            <person name="Bronner-Fraser M."/>
            <person name="Fujiyama A."/>
            <person name="Holland L.Z."/>
            <person name="Holland P.W.H."/>
            <person name="Satoh N."/>
            <person name="Rokhsar D.S."/>
        </authorList>
    </citation>
    <scope>NUCLEOTIDE SEQUENCE [LARGE SCALE GENOMIC DNA]</scope>
    <source>
        <strain evidence="9">S238N-H82</strain>
        <tissue evidence="9">Testes</tissue>
    </source>
</reference>
<evidence type="ECO:0000313" key="9">
    <source>
        <dbReference type="EMBL" id="EEN50753.1"/>
    </source>
</evidence>
<feature type="domain" description="RING-type" evidence="8">
    <location>
        <begin position="462"/>
        <end position="502"/>
    </location>
</feature>
<dbReference type="Pfam" id="PF13639">
    <property type="entry name" value="zf-RING_2"/>
    <property type="match status" value="1"/>
</dbReference>
<evidence type="ECO:0000256" key="3">
    <source>
        <dbReference type="ARBA" id="ARBA00022833"/>
    </source>
</evidence>
<keyword evidence="7" id="KW-0732">Signal</keyword>
<dbReference type="Gene3D" id="3.30.40.10">
    <property type="entry name" value="Zinc/RING finger domain, C3HC4 (zinc finger)"/>
    <property type="match status" value="1"/>
</dbReference>
<keyword evidence="6" id="KW-0472">Membrane</keyword>
<dbReference type="STRING" id="7739.C3Z9Q7"/>
<dbReference type="InParanoid" id="C3Z9Q7"/>
<evidence type="ECO:0000256" key="4">
    <source>
        <dbReference type="PROSITE-ProRule" id="PRU00175"/>
    </source>
</evidence>
<evidence type="ECO:0000256" key="7">
    <source>
        <dbReference type="SAM" id="SignalP"/>
    </source>
</evidence>
<keyword evidence="2 4" id="KW-0863">Zinc-finger</keyword>
<keyword evidence="3" id="KW-0862">Zinc</keyword>
<organism>
    <name type="scientific">Branchiostoma floridae</name>
    <name type="common">Florida lancelet</name>
    <name type="synonym">Amphioxus</name>
    <dbReference type="NCBI Taxonomy" id="7739"/>
    <lineage>
        <taxon>Eukaryota</taxon>
        <taxon>Metazoa</taxon>
        <taxon>Chordata</taxon>
        <taxon>Cephalochordata</taxon>
        <taxon>Leptocardii</taxon>
        <taxon>Amphioxiformes</taxon>
        <taxon>Branchiostomatidae</taxon>
        <taxon>Branchiostoma</taxon>
    </lineage>
</organism>
<evidence type="ECO:0000256" key="6">
    <source>
        <dbReference type="SAM" id="Phobius"/>
    </source>
</evidence>
<keyword evidence="1" id="KW-0479">Metal-binding</keyword>
<accession>C3Z9Q7</accession>
<dbReference type="InterPro" id="IPR051826">
    <property type="entry name" value="E3_ubiquitin-ligase_domain"/>
</dbReference>
<proteinExistence type="predicted"/>
<dbReference type="SUPFAM" id="SSF57850">
    <property type="entry name" value="RING/U-box"/>
    <property type="match status" value="1"/>
</dbReference>
<feature type="region of interest" description="Disordered" evidence="5">
    <location>
        <begin position="903"/>
        <end position="960"/>
    </location>
</feature>
<gene>
    <name evidence="9" type="ORF">BRAFLDRAFT_81208</name>
</gene>
<dbReference type="EMBL" id="GG666600">
    <property type="protein sequence ID" value="EEN50753.1"/>
    <property type="molecule type" value="Genomic_DNA"/>
</dbReference>
<protein>
    <recommendedName>
        <fullName evidence="8">RING-type domain-containing protein</fullName>
    </recommendedName>
</protein>
<dbReference type="PANTHER" id="PTHR22765">
    <property type="entry name" value="RING FINGER AND PROTEASE ASSOCIATED DOMAIN-CONTAINING"/>
    <property type="match status" value="1"/>
</dbReference>
<feature type="signal peptide" evidence="7">
    <location>
        <begin position="1"/>
        <end position="18"/>
    </location>
</feature>
<evidence type="ECO:0000256" key="1">
    <source>
        <dbReference type="ARBA" id="ARBA00022723"/>
    </source>
</evidence>
<feature type="region of interest" description="Disordered" evidence="5">
    <location>
        <begin position="376"/>
        <end position="411"/>
    </location>
</feature>
<dbReference type="GO" id="GO:0008270">
    <property type="term" value="F:zinc ion binding"/>
    <property type="evidence" value="ECO:0007669"/>
    <property type="project" value="UniProtKB-KW"/>
</dbReference>
<name>C3Z9Q7_BRAFL</name>
<feature type="compositionally biased region" description="Basic and acidic residues" evidence="5">
    <location>
        <begin position="903"/>
        <end position="944"/>
    </location>
</feature>
<sequence length="960" mass="110771">MVVAVSIMVFLWFTQVHRYLYNAMYGPFVLSEQEIVDTTRGNLWKQYVQVHHGIPLRLKTKEVGCGMDICKPMIFQFKKHAAHDSNINQLVVKRPLRYSHRSYSVRHPINFSVMSVKKLMAIIRAIGMGRYVLPGMEKSDLVSIISKAYDSNPKEFNLATESHVLVGFLTDFVLGVLSVTREPEYMDLVLNTSDPYVTIFSILGLCAILYAYFVMKIVCYALKIAQIWAFFSRLFTSFGSTEIQKLILEPIKHIAPSEGPRENTSLSVYDLVALKLQEEILSDEVSTIVNEAHFRLFVTNRHVIYVRNDVVDVVSVSTIDEIRTWGHTCDIVLSSGQLRILHMSQEQAGHMKNVLSSRCARFRQLQEERRVRRQQAEQEARRRREQEELTRRHREQEEVTRRHREQEEEIRRHREHEEAIRRINAFLASLAERAGERPATEEAAEEMRQSAFILELDTEQNCVICQEDMKEGERVIKFPCPARHQYHEDCLLQWLQRGSSCPSSACFTIFIVLVLELVLQGHLWVTQMLREDPLLVKQRQRYQYNVKNGPFVLSEQEIVDSRPENLSKQYVQVHHGTAIRLETIDVGCGSDRCKRMVFQFKKHAAHDSNINQLVVMRPLTYSHPSYSVRHPINFSAMPSKKLMSILGAIGVEKHYLRGMEKSGLVSLISTAYESDPKYFNFATESHVLVGFLTDFSALSVYKKAEYMDLVLDTCNPYSVFSSPPPYITIEDIATNVPTKRFEVSIMIGAILFAMMSGLSICEIIQIWVSSSRMLTSFGSTEFQKRILEPLKHIAQSEGWQVNTSLSIYELAALKLQEKLLFSDEVYAIVNEENFRLFVANNYLIYARNDIIDVIPVSKIEEISFLGGTCHVVLSSGQLRTLNMSSDQADHLRNALSSRSARFRQLEEERPARRQQAEREARRREEEQAIRRRRQQEETIRRINDPADDNADLGVLEHPFI</sequence>